<keyword evidence="1" id="KW-0472">Membrane</keyword>
<keyword evidence="1" id="KW-0812">Transmembrane</keyword>
<protein>
    <submittedName>
        <fullName evidence="2">Uncharacterized protein</fullName>
    </submittedName>
</protein>
<feature type="transmembrane region" description="Helical" evidence="1">
    <location>
        <begin position="20"/>
        <end position="48"/>
    </location>
</feature>
<accession>A0AAJ4A487</accession>
<reference evidence="3" key="1">
    <citation type="submission" date="2019-06" db="EMBL/GenBank/DDBJ databases">
        <title>Sulfurimonas gotlandica sp. nov., a chemoautotrophic and psychrotolerant epsilonproteobacterium isolated from a pelagic redoxcline, and an emended description of the genus Sulfurimonas.</title>
        <authorList>
            <person name="Wang S."/>
            <person name="Jiang L."/>
            <person name="Shao Z."/>
        </authorList>
    </citation>
    <scope>NUCLEOTIDE SEQUENCE [LARGE SCALE GENOMIC DNA]</scope>
    <source>
        <strain evidence="3">1-1N</strain>
    </source>
</reference>
<feature type="transmembrane region" description="Helical" evidence="1">
    <location>
        <begin position="87"/>
        <end position="112"/>
    </location>
</feature>
<dbReference type="EMBL" id="CP041166">
    <property type="protein sequence ID" value="QFR43619.1"/>
    <property type="molecule type" value="Genomic_DNA"/>
</dbReference>
<name>A0AAJ4A487_9BACT</name>
<gene>
    <name evidence="2" type="ORF">FJR47_06725</name>
</gene>
<dbReference type="RefSeq" id="WP_152299682.1">
    <property type="nucleotide sequence ID" value="NZ_CP041166.1"/>
</dbReference>
<dbReference type="KEGG" id="suln:FJR47_06725"/>
<proteinExistence type="predicted"/>
<keyword evidence="1" id="KW-1133">Transmembrane helix</keyword>
<dbReference type="AlphaFoldDB" id="A0AAJ4A487"/>
<sequence length="121" mass="13754">MPTLNLAYIFELALKYARKYLYSIAAISFYTILFSMFVSFIAAFVVFYNLITNFLNFTATSSGDMIDKVYGLLSCIGFTNALNDQKAVLIAAILFLLWRILYAQVVSLYFTVLRIISPLVK</sequence>
<dbReference type="Proteomes" id="UP000326061">
    <property type="component" value="Chromosome"/>
</dbReference>
<evidence type="ECO:0000313" key="2">
    <source>
        <dbReference type="EMBL" id="QFR43619.1"/>
    </source>
</evidence>
<keyword evidence="3" id="KW-1185">Reference proteome</keyword>
<evidence type="ECO:0000313" key="3">
    <source>
        <dbReference type="Proteomes" id="UP000326061"/>
    </source>
</evidence>
<evidence type="ECO:0000256" key="1">
    <source>
        <dbReference type="SAM" id="Phobius"/>
    </source>
</evidence>
<organism evidence="2 3">
    <name type="scientific">Sulfurimonas xiamenensis</name>
    <dbReference type="NCBI Taxonomy" id="2590021"/>
    <lineage>
        <taxon>Bacteria</taxon>
        <taxon>Pseudomonadati</taxon>
        <taxon>Campylobacterota</taxon>
        <taxon>Epsilonproteobacteria</taxon>
        <taxon>Campylobacterales</taxon>
        <taxon>Sulfurimonadaceae</taxon>
        <taxon>Sulfurimonas</taxon>
    </lineage>
</organism>